<dbReference type="InterPro" id="IPR019004">
    <property type="entry name" value="YqeY/Aim41"/>
</dbReference>
<dbReference type="GO" id="GO:0016884">
    <property type="term" value="F:carbon-nitrogen ligase activity, with glutamine as amido-N-donor"/>
    <property type="evidence" value="ECO:0007669"/>
    <property type="project" value="InterPro"/>
</dbReference>
<protein>
    <recommendedName>
        <fullName evidence="3">GatB/YqeY domain-containing protein</fullName>
    </recommendedName>
</protein>
<dbReference type="EMBL" id="QENZ01000004">
    <property type="protein sequence ID" value="PVX50947.1"/>
    <property type="molecule type" value="Genomic_DNA"/>
</dbReference>
<dbReference type="Proteomes" id="UP000251835">
    <property type="component" value="Unassembled WGS sequence"/>
</dbReference>
<dbReference type="SUPFAM" id="SSF89095">
    <property type="entry name" value="GatB/YqeY motif"/>
    <property type="match status" value="1"/>
</dbReference>
<proteinExistence type="predicted"/>
<dbReference type="AlphaFoldDB" id="A0A7L4UPY2"/>
<dbReference type="PANTHER" id="PTHR28055:SF1">
    <property type="entry name" value="ALTERED INHERITANCE OF MITOCHONDRIA PROTEIN 41, MITOCHONDRIAL"/>
    <property type="match status" value="1"/>
</dbReference>
<dbReference type="PANTHER" id="PTHR28055">
    <property type="entry name" value="ALTERED INHERITANCE OF MITOCHONDRIA PROTEIN 41, MITOCHONDRIAL"/>
    <property type="match status" value="1"/>
</dbReference>
<dbReference type="Pfam" id="PF09424">
    <property type="entry name" value="YqeY"/>
    <property type="match status" value="1"/>
</dbReference>
<dbReference type="Gene3D" id="1.10.1510.10">
    <property type="entry name" value="Uncharacterised protein YqeY/AIM41 PF09424, N-terminal domain"/>
    <property type="match status" value="1"/>
</dbReference>
<name>A0A7L4UPY2_BALHA</name>
<dbReference type="InterPro" id="IPR042184">
    <property type="entry name" value="YqeY/Aim41_N"/>
</dbReference>
<evidence type="ECO:0000313" key="1">
    <source>
        <dbReference type="EMBL" id="PVX50947.1"/>
    </source>
</evidence>
<dbReference type="OrthoDB" id="9788127at2"/>
<organism evidence="1 2">
    <name type="scientific">Balneicella halophila</name>
    <dbReference type="NCBI Taxonomy" id="1537566"/>
    <lineage>
        <taxon>Bacteria</taxon>
        <taxon>Pseudomonadati</taxon>
        <taxon>Bacteroidota</taxon>
        <taxon>Bacteroidia</taxon>
        <taxon>Bacteroidales</taxon>
        <taxon>Balneicellaceae</taxon>
        <taxon>Balneicella</taxon>
    </lineage>
</organism>
<sequence>MALIETINSDIKQAMLAKETDKLKALRAIKAALLLEQTKGENKEIREEDEIRMLQKLVKQRKDSATIYKQNGREEAANEELEEASYIEAYLPKQLSANELEDAIKDVITKVGATSMADMGKVMGVASKTLAGKAEGRAIADTVKKLLS</sequence>
<accession>A0A7L4UPY2</accession>
<dbReference type="InterPro" id="IPR023168">
    <property type="entry name" value="GatB_Yqey_C_2"/>
</dbReference>
<evidence type="ECO:0008006" key="3">
    <source>
        <dbReference type="Google" id="ProtNLM"/>
    </source>
</evidence>
<dbReference type="Gene3D" id="1.10.10.410">
    <property type="match status" value="1"/>
</dbReference>
<dbReference type="InterPro" id="IPR003789">
    <property type="entry name" value="Asn/Gln_tRNA_amidoTrase-B-like"/>
</dbReference>
<comment type="caution">
    <text evidence="1">The sequence shown here is derived from an EMBL/GenBank/DDBJ whole genome shotgun (WGS) entry which is preliminary data.</text>
</comment>
<evidence type="ECO:0000313" key="2">
    <source>
        <dbReference type="Proteomes" id="UP000251835"/>
    </source>
</evidence>
<gene>
    <name evidence="1" type="ORF">C7377_1276</name>
</gene>
<reference evidence="1 2" key="1">
    <citation type="submission" date="2018-05" db="EMBL/GenBank/DDBJ databases">
        <title>Genomic Encyclopedia of Type Strains, Phase IV (KMG-IV): sequencing the most valuable type-strain genomes for metagenomic binning, comparative biology and taxonomic classification.</title>
        <authorList>
            <person name="Goeker M."/>
        </authorList>
    </citation>
    <scope>NUCLEOTIDE SEQUENCE [LARGE SCALE GENOMIC DNA]</scope>
    <source>
        <strain evidence="1 2">DSM 28579</strain>
    </source>
</reference>
<keyword evidence="2" id="KW-1185">Reference proteome</keyword>
<dbReference type="RefSeq" id="WP_116496498.1">
    <property type="nucleotide sequence ID" value="NZ_QENZ01000004.1"/>
</dbReference>